<dbReference type="PROSITE" id="PS50850">
    <property type="entry name" value="MFS"/>
    <property type="match status" value="1"/>
</dbReference>
<dbReference type="InterPro" id="IPR036259">
    <property type="entry name" value="MFS_trans_sf"/>
</dbReference>
<dbReference type="EMBL" id="JBHSHC010000096">
    <property type="protein sequence ID" value="MFC4768146.1"/>
    <property type="molecule type" value="Genomic_DNA"/>
</dbReference>
<dbReference type="Proteomes" id="UP001596002">
    <property type="component" value="Unassembled WGS sequence"/>
</dbReference>
<evidence type="ECO:0000256" key="2">
    <source>
        <dbReference type="ARBA" id="ARBA00022448"/>
    </source>
</evidence>
<evidence type="ECO:0000256" key="6">
    <source>
        <dbReference type="ARBA" id="ARBA00023136"/>
    </source>
</evidence>
<feature type="transmembrane region" description="Helical" evidence="7">
    <location>
        <begin position="212"/>
        <end position="233"/>
    </location>
</feature>
<feature type="transmembrane region" description="Helical" evidence="7">
    <location>
        <begin position="276"/>
        <end position="293"/>
    </location>
</feature>
<proteinExistence type="predicted"/>
<feature type="transmembrane region" description="Helical" evidence="7">
    <location>
        <begin position="370"/>
        <end position="390"/>
    </location>
</feature>
<keyword evidence="10" id="KW-1185">Reference proteome</keyword>
<dbReference type="Gene3D" id="1.20.1250.20">
    <property type="entry name" value="MFS general substrate transporter like domains"/>
    <property type="match status" value="1"/>
</dbReference>
<evidence type="ECO:0000259" key="8">
    <source>
        <dbReference type="PROSITE" id="PS50850"/>
    </source>
</evidence>
<evidence type="ECO:0000313" key="9">
    <source>
        <dbReference type="EMBL" id="MFC4768146.1"/>
    </source>
</evidence>
<feature type="transmembrane region" description="Helical" evidence="7">
    <location>
        <begin position="336"/>
        <end position="358"/>
    </location>
</feature>
<evidence type="ECO:0000313" key="10">
    <source>
        <dbReference type="Proteomes" id="UP001596002"/>
    </source>
</evidence>
<dbReference type="InterPro" id="IPR011701">
    <property type="entry name" value="MFS"/>
</dbReference>
<comment type="subcellular location">
    <subcellularLocation>
        <location evidence="1">Cell membrane</location>
        <topology evidence="1">Multi-pass membrane protein</topology>
    </subcellularLocation>
</comment>
<evidence type="ECO:0000256" key="4">
    <source>
        <dbReference type="ARBA" id="ARBA00022692"/>
    </source>
</evidence>
<feature type="transmembrane region" description="Helical" evidence="7">
    <location>
        <begin position="41"/>
        <end position="58"/>
    </location>
</feature>
<evidence type="ECO:0000256" key="5">
    <source>
        <dbReference type="ARBA" id="ARBA00022989"/>
    </source>
</evidence>
<dbReference type="RefSeq" id="WP_380026070.1">
    <property type="nucleotide sequence ID" value="NZ_JBHSHC010000096.1"/>
</dbReference>
<dbReference type="PANTHER" id="PTHR23517">
    <property type="entry name" value="RESISTANCE PROTEIN MDTM, PUTATIVE-RELATED-RELATED"/>
    <property type="match status" value="1"/>
</dbReference>
<comment type="caution">
    <text evidence="9">The sequence shown here is derived from an EMBL/GenBank/DDBJ whole genome shotgun (WGS) entry which is preliminary data.</text>
</comment>
<evidence type="ECO:0000256" key="3">
    <source>
        <dbReference type="ARBA" id="ARBA00022475"/>
    </source>
</evidence>
<feature type="transmembrane region" description="Helical" evidence="7">
    <location>
        <begin position="299"/>
        <end position="316"/>
    </location>
</feature>
<keyword evidence="4 7" id="KW-0812">Transmembrane</keyword>
<dbReference type="InterPro" id="IPR050171">
    <property type="entry name" value="MFS_Transporters"/>
</dbReference>
<dbReference type="Pfam" id="PF07690">
    <property type="entry name" value="MFS_1"/>
    <property type="match status" value="1"/>
</dbReference>
<dbReference type="PANTHER" id="PTHR23517:SF2">
    <property type="entry name" value="MULTIDRUG RESISTANCE PROTEIN MDTH"/>
    <property type="match status" value="1"/>
</dbReference>
<feature type="transmembrane region" description="Helical" evidence="7">
    <location>
        <begin position="245"/>
        <end position="264"/>
    </location>
</feature>
<keyword evidence="6 7" id="KW-0472">Membrane</keyword>
<evidence type="ECO:0000256" key="7">
    <source>
        <dbReference type="SAM" id="Phobius"/>
    </source>
</evidence>
<dbReference type="InterPro" id="IPR020846">
    <property type="entry name" value="MFS_dom"/>
</dbReference>
<feature type="transmembrane region" description="Helical" evidence="7">
    <location>
        <begin position="166"/>
        <end position="186"/>
    </location>
</feature>
<gene>
    <name evidence="9" type="ORF">ACFO8Q_12385</name>
</gene>
<feature type="transmembrane region" description="Helical" evidence="7">
    <location>
        <begin position="142"/>
        <end position="160"/>
    </location>
</feature>
<keyword evidence="5 7" id="KW-1133">Transmembrane helix</keyword>
<feature type="domain" description="Major facilitator superfamily (MFS) profile" evidence="8">
    <location>
        <begin position="11"/>
        <end position="394"/>
    </location>
</feature>
<keyword evidence="3" id="KW-1003">Cell membrane</keyword>
<feature type="transmembrane region" description="Helical" evidence="7">
    <location>
        <begin position="102"/>
        <end position="121"/>
    </location>
</feature>
<evidence type="ECO:0000256" key="1">
    <source>
        <dbReference type="ARBA" id="ARBA00004651"/>
    </source>
</evidence>
<dbReference type="CDD" id="cd17329">
    <property type="entry name" value="MFS_MdtH_MDR_like"/>
    <property type="match status" value="1"/>
</dbReference>
<sequence length="410" mass="45287">MRLSLPDWSAGLWCLQLSAFLTNFGFFMLIPLLAVHFTDRLGLSLAMAGTLYAVRLFSQQGLMLFGGVMADRIGYRESMLIGSVIRSAGFAMFGFIQTLPLLFLACVLAGAGGALFSPAWQAATTELSTPDNREQIFSWRNVFGNAGLTLGPVAGAWMSGMNIFEWICYVSASIYIVFGILVWILLPKIQVVKRDHPSLINDIKHIAENRRFVWLTVWLMGFYILYQQMYMVIPVLAKEQAGQDISGYLFTGMSILIIFFQQPITRLIERFHLQQFPVMTIGMFLLGISFLPAAFDLSLITVTLPVMGIAFASMLIQPTSQAWIAEIAEKELVASYFGFASLSVAIGGTIGSSGGGWIVDQAFAAGYTRLPFLLFALIPIGCGIGIWLLCRRKLASDLKMEKRGSALRVE</sequence>
<dbReference type="SUPFAM" id="SSF103473">
    <property type="entry name" value="MFS general substrate transporter"/>
    <property type="match status" value="1"/>
</dbReference>
<accession>A0ABV9Q0X6</accession>
<keyword evidence="2" id="KW-0813">Transport</keyword>
<protein>
    <submittedName>
        <fullName evidence="9">MDR family MFS transporter</fullName>
    </submittedName>
</protein>
<name>A0ABV9Q0X6_9BACL</name>
<feature type="transmembrane region" description="Helical" evidence="7">
    <location>
        <begin position="12"/>
        <end position="35"/>
    </location>
</feature>
<reference evidence="10" key="1">
    <citation type="journal article" date="2019" name="Int. J. Syst. Evol. Microbiol.">
        <title>The Global Catalogue of Microorganisms (GCM) 10K type strain sequencing project: providing services to taxonomists for standard genome sequencing and annotation.</title>
        <authorList>
            <consortium name="The Broad Institute Genomics Platform"/>
            <consortium name="The Broad Institute Genome Sequencing Center for Infectious Disease"/>
            <person name="Wu L."/>
            <person name="Ma J."/>
        </authorList>
    </citation>
    <scope>NUCLEOTIDE SEQUENCE [LARGE SCALE GENOMIC DNA]</scope>
    <source>
        <strain evidence="10">WYCCWR 12678</strain>
    </source>
</reference>
<organism evidence="9 10">
    <name type="scientific">Effusibacillus consociatus</name>
    <dbReference type="NCBI Taxonomy" id="1117041"/>
    <lineage>
        <taxon>Bacteria</taxon>
        <taxon>Bacillati</taxon>
        <taxon>Bacillota</taxon>
        <taxon>Bacilli</taxon>
        <taxon>Bacillales</taxon>
        <taxon>Alicyclobacillaceae</taxon>
        <taxon>Effusibacillus</taxon>
    </lineage>
</organism>